<dbReference type="Pfam" id="PF01943">
    <property type="entry name" value="Polysacc_synt"/>
    <property type="match status" value="1"/>
</dbReference>
<dbReference type="AlphaFoldDB" id="A0A5B2VHG0"/>
<comment type="caution">
    <text evidence="6">The sequence shown here is derived from an EMBL/GenBank/DDBJ whole genome shotgun (WGS) entry which is preliminary data.</text>
</comment>
<protein>
    <submittedName>
        <fullName evidence="6">Oligosaccharide flippase family protein</fullName>
    </submittedName>
</protein>
<feature type="transmembrane region" description="Helical" evidence="5">
    <location>
        <begin position="42"/>
        <end position="60"/>
    </location>
</feature>
<dbReference type="InterPro" id="IPR002797">
    <property type="entry name" value="Polysacc_synth"/>
</dbReference>
<feature type="transmembrane region" description="Helical" evidence="5">
    <location>
        <begin position="109"/>
        <end position="129"/>
    </location>
</feature>
<evidence type="ECO:0000256" key="4">
    <source>
        <dbReference type="ARBA" id="ARBA00023136"/>
    </source>
</evidence>
<dbReference type="EMBL" id="VUOC01000004">
    <property type="protein sequence ID" value="KAA2239013.1"/>
    <property type="molecule type" value="Genomic_DNA"/>
</dbReference>
<feature type="transmembrane region" description="Helical" evidence="5">
    <location>
        <begin position="12"/>
        <end position="30"/>
    </location>
</feature>
<feature type="transmembrane region" description="Helical" evidence="5">
    <location>
        <begin position="141"/>
        <end position="163"/>
    </location>
</feature>
<evidence type="ECO:0000313" key="7">
    <source>
        <dbReference type="Proteomes" id="UP000324611"/>
    </source>
</evidence>
<name>A0A5B2VHG0_9BACT</name>
<evidence type="ECO:0000256" key="2">
    <source>
        <dbReference type="ARBA" id="ARBA00022692"/>
    </source>
</evidence>
<evidence type="ECO:0000256" key="5">
    <source>
        <dbReference type="SAM" id="Phobius"/>
    </source>
</evidence>
<comment type="subcellular location">
    <subcellularLocation>
        <location evidence="1">Membrane</location>
        <topology evidence="1">Multi-pass membrane protein</topology>
    </subcellularLocation>
</comment>
<evidence type="ECO:0000256" key="3">
    <source>
        <dbReference type="ARBA" id="ARBA00022989"/>
    </source>
</evidence>
<feature type="transmembrane region" description="Helical" evidence="5">
    <location>
        <begin position="169"/>
        <end position="190"/>
    </location>
</feature>
<dbReference type="GO" id="GO:0016020">
    <property type="term" value="C:membrane"/>
    <property type="evidence" value="ECO:0007669"/>
    <property type="project" value="UniProtKB-SubCell"/>
</dbReference>
<dbReference type="PANTHER" id="PTHR43424:SF1">
    <property type="entry name" value="LOCUS PUTATIVE PROTEIN 1-RELATED"/>
    <property type="match status" value="1"/>
</dbReference>
<dbReference type="InterPro" id="IPR052556">
    <property type="entry name" value="PolySynth_Transporter"/>
</dbReference>
<feature type="transmembrane region" description="Helical" evidence="5">
    <location>
        <begin position="435"/>
        <end position="454"/>
    </location>
</feature>
<feature type="transmembrane region" description="Helical" evidence="5">
    <location>
        <begin position="357"/>
        <end position="378"/>
    </location>
</feature>
<reference evidence="6 7" key="2">
    <citation type="submission" date="2019-09" db="EMBL/GenBank/DDBJ databases">
        <authorList>
            <person name="Jin C."/>
        </authorList>
    </citation>
    <scope>NUCLEOTIDE SEQUENCE [LARGE SCALE GENOMIC DNA]</scope>
    <source>
        <strain evidence="6 7">BN140078</strain>
    </source>
</reference>
<accession>A0A5B2VHG0</accession>
<dbReference type="Proteomes" id="UP000324611">
    <property type="component" value="Unassembled WGS sequence"/>
</dbReference>
<proteinExistence type="predicted"/>
<dbReference type="RefSeq" id="WP_149840192.1">
    <property type="nucleotide sequence ID" value="NZ_VUOC01000004.1"/>
</dbReference>
<evidence type="ECO:0000313" key="6">
    <source>
        <dbReference type="EMBL" id="KAA2239013.1"/>
    </source>
</evidence>
<keyword evidence="3 5" id="KW-1133">Transmembrane helix</keyword>
<dbReference type="PANTHER" id="PTHR43424">
    <property type="entry name" value="LOCUS PUTATIVE PROTEIN 1-RELATED"/>
    <property type="match status" value="1"/>
</dbReference>
<reference evidence="6 7" key="1">
    <citation type="submission" date="2019-09" db="EMBL/GenBank/DDBJ databases">
        <title>Chitinophaga ginsengihumi sp. nov., isolated from soil of ginseng rhizosphere.</title>
        <authorList>
            <person name="Lee J."/>
        </authorList>
    </citation>
    <scope>NUCLEOTIDE SEQUENCE [LARGE SCALE GENOMIC DNA]</scope>
    <source>
        <strain evidence="6 7">BN140078</strain>
    </source>
</reference>
<evidence type="ECO:0000256" key="1">
    <source>
        <dbReference type="ARBA" id="ARBA00004141"/>
    </source>
</evidence>
<feature type="transmembrane region" description="Helical" evidence="5">
    <location>
        <begin position="328"/>
        <end position="350"/>
    </location>
</feature>
<organism evidence="6 7">
    <name type="scientific">Chitinophaga agrisoli</name>
    <dbReference type="NCBI Taxonomy" id="2607653"/>
    <lineage>
        <taxon>Bacteria</taxon>
        <taxon>Pseudomonadati</taxon>
        <taxon>Bacteroidota</taxon>
        <taxon>Chitinophagia</taxon>
        <taxon>Chitinophagales</taxon>
        <taxon>Chitinophagaceae</taxon>
        <taxon>Chitinophaga</taxon>
    </lineage>
</organism>
<sequence>MATKLFQNLSANTIQLVVNQLCGVAIFYLLSRQLTKNDFGQLNLALASLMLAFNMLSLGIDQVTIRRVAMGHNIKRLLSVYLFHVLITGLLFYAILVLCAVGFSQRNDLFIILLVLGLGKLMIFLSLPFKQVAIGMERFKVLAAMLITCNVARTAGLIIWAIFAPLTLHIAIVLFVLGDLAESVFTVYLFKRQLKVPIVFKWYKTYYAGLLRESLPQTGVVILTSAIARFDWIFIGVMVSSVKLAEYSFAYKAFEVSTLPLQAVAPLLLPWLTRLFRNGQPEGSRLRFLLRMELSVAVLTALGLNILWAPVIDTITAGKYGAVNVPVIFFLSLCIPFLYLNNFLWSIYFAQGRMRMLLVGFAITFLVNAGLDMLLIPFYGNEGAAVAFLASCMAQTGYYLAKNEEPGLRTVWQDLLLCITCALAGGFVARACFTSYYAVLPTALVLCVGLLFLARQLRRSDTGQLRGLLGR</sequence>
<keyword evidence="4 5" id="KW-0472">Membrane</keyword>
<feature type="transmembrane region" description="Helical" evidence="5">
    <location>
        <begin position="288"/>
        <end position="308"/>
    </location>
</feature>
<gene>
    <name evidence="6" type="ORF">F0L74_22640</name>
</gene>
<keyword evidence="2 5" id="KW-0812">Transmembrane</keyword>
<keyword evidence="7" id="KW-1185">Reference proteome</keyword>
<feature type="transmembrane region" description="Helical" evidence="5">
    <location>
        <begin position="81"/>
        <end position="103"/>
    </location>
</feature>